<name>A0A8T1XQ43_ARASU</name>
<dbReference type="Proteomes" id="UP000694251">
    <property type="component" value="Chromosome 13"/>
</dbReference>
<dbReference type="AlphaFoldDB" id="A0A8T1XQ43"/>
<evidence type="ECO:0000313" key="2">
    <source>
        <dbReference type="Proteomes" id="UP000694251"/>
    </source>
</evidence>
<dbReference type="EMBL" id="JAEFBJ010000013">
    <property type="protein sequence ID" value="KAG7536791.1"/>
    <property type="molecule type" value="Genomic_DNA"/>
</dbReference>
<organism evidence="1 2">
    <name type="scientific">Arabidopsis suecica</name>
    <name type="common">Swedish thale-cress</name>
    <name type="synonym">Cardaminopsis suecica</name>
    <dbReference type="NCBI Taxonomy" id="45249"/>
    <lineage>
        <taxon>Eukaryota</taxon>
        <taxon>Viridiplantae</taxon>
        <taxon>Streptophyta</taxon>
        <taxon>Embryophyta</taxon>
        <taxon>Tracheophyta</taxon>
        <taxon>Spermatophyta</taxon>
        <taxon>Magnoliopsida</taxon>
        <taxon>eudicotyledons</taxon>
        <taxon>Gunneridae</taxon>
        <taxon>Pentapetalae</taxon>
        <taxon>rosids</taxon>
        <taxon>malvids</taxon>
        <taxon>Brassicales</taxon>
        <taxon>Brassicaceae</taxon>
        <taxon>Camelineae</taxon>
        <taxon>Arabidopsis</taxon>
    </lineage>
</organism>
<gene>
    <name evidence="1" type="ORF">ISN44_As13g007170</name>
</gene>
<comment type="caution">
    <text evidence="1">The sequence shown here is derived from an EMBL/GenBank/DDBJ whole genome shotgun (WGS) entry which is preliminary data.</text>
</comment>
<keyword evidence="2" id="KW-1185">Reference proteome</keyword>
<proteinExistence type="predicted"/>
<reference evidence="1 2" key="1">
    <citation type="submission" date="2020-12" db="EMBL/GenBank/DDBJ databases">
        <title>Concerted genomic and epigenomic changes stabilize Arabidopsis allopolyploids.</title>
        <authorList>
            <person name="Chen Z."/>
        </authorList>
    </citation>
    <scope>NUCLEOTIDE SEQUENCE [LARGE SCALE GENOMIC DNA]</scope>
    <source>
        <strain evidence="1">As9502</strain>
        <tissue evidence="1">Leaf</tissue>
    </source>
</reference>
<accession>A0A8T1XQ43</accession>
<sequence length="134" mass="15631">MFRITCDRPESGASEEYSIRLIKVKERDREFDIPQGDEIAGLIVGDIFIPNCNKYIIMHLRSEKKKSEKKVEYRRTDSERVMKTASWRSQSMDGLRGKEFHLTVETYIKEKKKTLNLYHGVLDQWQNGAVDSSG</sequence>
<protein>
    <submittedName>
        <fullName evidence="1">Uncharacterized protein</fullName>
    </submittedName>
</protein>
<evidence type="ECO:0000313" key="1">
    <source>
        <dbReference type="EMBL" id="KAG7536791.1"/>
    </source>
</evidence>
<dbReference type="OrthoDB" id="1082160at2759"/>